<evidence type="ECO:0000313" key="1">
    <source>
        <dbReference type="EMBL" id="EOA97220.1"/>
    </source>
</evidence>
<protein>
    <submittedName>
        <fullName evidence="1">Uncharacterized protein</fullName>
    </submittedName>
</protein>
<sequence length="379" mass="42457">MEATGHSKAVAGGGTSGRLNAKVWSRTTALVSRAAEISVPLQQEPAEACAQCRWALSIGNEHFILYYTFKRSDAAMLLLLSCAGVFKAVSPWMSAQQYSVTRFLPVKVSFPQEQDKRMYILQQGKHKKEFCCAFTSDGSIMLCRGIPTVIMHMHASLSTSTARELSSGSHSSALPTRHGLGCSDSTGYGVTEKLFRCPLLITCKLHYWQQQQFVSLDNTQTEENCSTQEVVAVKAGKETKDFLLRLRLFSTRYQRSICSLGPSSHVLVTESEYVSNWRMLNRLGPVSVGQPFKQISIQKGFVQVETTQLMTVYEEYFFIFSCSEEKQPKPSGTVHHPVMLQQQEDLAKATALIREHSHANGNCVLFQGKHKVWQSFEKY</sequence>
<organism evidence="1 2">
    <name type="scientific">Anas platyrhynchos</name>
    <name type="common">Mallard</name>
    <name type="synonym">Anas boschas</name>
    <dbReference type="NCBI Taxonomy" id="8839"/>
    <lineage>
        <taxon>Eukaryota</taxon>
        <taxon>Metazoa</taxon>
        <taxon>Chordata</taxon>
        <taxon>Craniata</taxon>
        <taxon>Vertebrata</taxon>
        <taxon>Euteleostomi</taxon>
        <taxon>Archelosauria</taxon>
        <taxon>Archosauria</taxon>
        <taxon>Dinosauria</taxon>
        <taxon>Saurischia</taxon>
        <taxon>Theropoda</taxon>
        <taxon>Coelurosauria</taxon>
        <taxon>Aves</taxon>
        <taxon>Neognathae</taxon>
        <taxon>Galloanserae</taxon>
        <taxon>Anseriformes</taxon>
        <taxon>Anatidae</taxon>
        <taxon>Anatinae</taxon>
        <taxon>Anas</taxon>
    </lineage>
</organism>
<keyword evidence="2" id="KW-1185">Reference proteome</keyword>
<dbReference type="EMBL" id="KB743740">
    <property type="protein sequence ID" value="EOA97220.1"/>
    <property type="molecule type" value="Genomic_DNA"/>
</dbReference>
<name>R0JIY0_ANAPL</name>
<accession>R0JIY0</accession>
<dbReference type="AlphaFoldDB" id="R0JIY0"/>
<dbReference type="Proteomes" id="UP000296049">
    <property type="component" value="Unassembled WGS sequence"/>
</dbReference>
<proteinExistence type="predicted"/>
<reference evidence="2" key="1">
    <citation type="journal article" date="2013" name="Nat. Genet.">
        <title>The duck genome and transcriptome provide insight into an avian influenza virus reservoir species.</title>
        <authorList>
            <person name="Huang Y."/>
            <person name="Li Y."/>
            <person name="Burt D.W."/>
            <person name="Chen H."/>
            <person name="Zhang Y."/>
            <person name="Qian W."/>
            <person name="Kim H."/>
            <person name="Gan S."/>
            <person name="Zhao Y."/>
            <person name="Li J."/>
            <person name="Yi K."/>
            <person name="Feng H."/>
            <person name="Zhu P."/>
            <person name="Li B."/>
            <person name="Liu Q."/>
            <person name="Fairley S."/>
            <person name="Magor K.E."/>
            <person name="Du Z."/>
            <person name="Hu X."/>
            <person name="Goodman L."/>
            <person name="Tafer H."/>
            <person name="Vignal A."/>
            <person name="Lee T."/>
            <person name="Kim K.W."/>
            <person name="Sheng Z."/>
            <person name="An Y."/>
            <person name="Searle S."/>
            <person name="Herrero J."/>
            <person name="Groenen M.A."/>
            <person name="Crooijmans R.P."/>
            <person name="Faraut T."/>
            <person name="Cai Q."/>
            <person name="Webster R.G."/>
            <person name="Aldridge J.R."/>
            <person name="Warren W.C."/>
            <person name="Bartschat S."/>
            <person name="Kehr S."/>
            <person name="Marz M."/>
            <person name="Stadler P.F."/>
            <person name="Smith J."/>
            <person name="Kraus R.H."/>
            <person name="Zhao Y."/>
            <person name="Ren L."/>
            <person name="Fei J."/>
            <person name="Morisson M."/>
            <person name="Kaiser P."/>
            <person name="Griffin D.K."/>
            <person name="Rao M."/>
            <person name="Pitel F."/>
            <person name="Wang J."/>
            <person name="Li N."/>
        </authorList>
    </citation>
    <scope>NUCLEOTIDE SEQUENCE [LARGE SCALE GENOMIC DNA]</scope>
</reference>
<evidence type="ECO:0000313" key="2">
    <source>
        <dbReference type="Proteomes" id="UP000296049"/>
    </source>
</evidence>
<gene>
    <name evidence="1" type="ORF">Anapl_05030</name>
</gene>